<dbReference type="GeneID" id="12354503"/>
<dbReference type="EMBL" id="JQ002659">
    <property type="protein sequence ID" value="AEV55831.1"/>
    <property type="molecule type" value="Genomic_DNA"/>
</dbReference>
<sequence length="104" mass="11521">MRYTQWGRNSCEQSRKTGSEWAGIRNGYFLRPFPSGGGSLPRGLVSISPGLVISLLRAVKTTGFCLASRQKGPCWGKTIRISFTDPVSYFQAYLGKKNRLVTDS</sequence>
<name>H9M8C4_PHLSQ</name>
<gene>
    <name evidence="1" type="primary">ORF104_3</name>
    <name evidence="1" type="ORF">HusqMp91</name>
</gene>
<dbReference type="RefSeq" id="YP_006234332.1">
    <property type="nucleotide sequence ID" value="NC_017755.1"/>
</dbReference>
<accession>H9M8C4</accession>
<reference evidence="1" key="1">
    <citation type="journal article" date="2012" name="PLoS ONE">
        <title>The Mitochondrial Genome of the Lycophyte Huperzia squarrosa: The Most Archaic Form in Vascular Plants.</title>
        <authorList>
            <person name="Liu Y."/>
            <person name="Wang B."/>
            <person name="Cui P."/>
            <person name="Li L."/>
            <person name="Xue J.Y."/>
            <person name="Yu J."/>
            <person name="Qiu Y.L."/>
        </authorList>
    </citation>
    <scope>NUCLEOTIDE SEQUENCE</scope>
</reference>
<keyword evidence="1" id="KW-0496">Mitochondrion</keyword>
<proteinExistence type="predicted"/>
<dbReference type="AlphaFoldDB" id="H9M8C4"/>
<organism evidence="1">
    <name type="scientific">Phlegmariurus squarrosus</name>
    <name type="common">Rock tassel fern</name>
    <name type="synonym">Lycopodium squarrosum</name>
    <dbReference type="NCBI Taxonomy" id="73615"/>
    <lineage>
        <taxon>Eukaryota</taxon>
        <taxon>Viridiplantae</taxon>
        <taxon>Streptophyta</taxon>
        <taxon>Embryophyta</taxon>
        <taxon>Tracheophyta</taxon>
        <taxon>Lycopodiopsida</taxon>
        <taxon>Lycopodiales</taxon>
        <taxon>Lycopodiaceae</taxon>
        <taxon>Huperzioideae</taxon>
        <taxon>Phlegmariurus</taxon>
    </lineage>
</organism>
<protein>
    <submittedName>
        <fullName evidence="1">Uncharacterized protein</fullName>
    </submittedName>
</protein>
<evidence type="ECO:0000313" key="1">
    <source>
        <dbReference type="EMBL" id="AEV55831.1"/>
    </source>
</evidence>
<geneLocation type="mitochondrion" evidence="1"/>